<dbReference type="PANTHER" id="PTHR30024">
    <property type="entry name" value="ALIPHATIC SULFONATES-BINDING PROTEIN-RELATED"/>
    <property type="match status" value="1"/>
</dbReference>
<dbReference type="SUPFAM" id="SSF46955">
    <property type="entry name" value="Putative DNA-binding domain"/>
    <property type="match status" value="1"/>
</dbReference>
<dbReference type="InterPro" id="IPR041657">
    <property type="entry name" value="HTH_17"/>
</dbReference>
<dbReference type="eggNOG" id="COG3311">
    <property type="taxonomic scope" value="Bacteria"/>
</dbReference>
<dbReference type="OrthoDB" id="2579918at2"/>
<dbReference type="InterPro" id="IPR009061">
    <property type="entry name" value="DNA-bd_dom_put_sf"/>
</dbReference>
<name>E0IAN9_9BACL</name>
<dbReference type="Proteomes" id="UP000005387">
    <property type="component" value="Unassembled WGS sequence"/>
</dbReference>
<dbReference type="InterPro" id="IPR036388">
    <property type="entry name" value="WH-like_DNA-bd_sf"/>
</dbReference>
<dbReference type="RefSeq" id="WP_006038869.1">
    <property type="nucleotide sequence ID" value="NZ_AEDD01000007.1"/>
</dbReference>
<evidence type="ECO:0000313" key="2">
    <source>
        <dbReference type="EMBL" id="EFM10443.1"/>
    </source>
</evidence>
<sequence length="399" mass="44057">MPNGKLPYVTLQQAMDMLGVSRSTIDRWRRNKRLPYVQIGKEIMIDPVHLDEWIRAHAIVRTPGTPAFCERNAPITVTIGYQSATAHMWSPLLIRGLKLFEQELAALRLPLAVQVEWRDAASGLSLVEAMIGGHVQIASLGDYPIMMSQRLSRMLPDFDAVLLAFDGKTAGGRGISVAVASDKTETREELPFERIATVPHSSAGCRLNRLMRASGRSNLRVEHCTMKESWDGLVDRKIEASVMWEPYISLAQYVGAGSVLFEEGIGEDYLTGVVASTQWARSNEDIVIAYLKAHLRAHQYMRDNPIGAARVIAAATGFPLPVVAGVISRVRWDAALYARDFDTLDRLMDDPFPASIAHGSPAAAVSSVPDYLDAAALSLSLPPLRSEQRNNDWSPHLIY</sequence>
<dbReference type="AlphaFoldDB" id="E0IAN9"/>
<dbReference type="Gene3D" id="3.40.190.10">
    <property type="entry name" value="Periplasmic binding protein-like II"/>
    <property type="match status" value="2"/>
</dbReference>
<proteinExistence type="predicted"/>
<evidence type="ECO:0000313" key="3">
    <source>
        <dbReference type="Proteomes" id="UP000005387"/>
    </source>
</evidence>
<dbReference type="Gene3D" id="1.10.10.10">
    <property type="entry name" value="Winged helix-like DNA-binding domain superfamily/Winged helix DNA-binding domain"/>
    <property type="match status" value="1"/>
</dbReference>
<feature type="domain" description="Helix-turn-helix" evidence="1">
    <location>
        <begin position="8"/>
        <end position="57"/>
    </location>
</feature>
<dbReference type="Pfam" id="PF12728">
    <property type="entry name" value="HTH_17"/>
    <property type="match status" value="1"/>
</dbReference>
<dbReference type="SUPFAM" id="SSF53850">
    <property type="entry name" value="Periplasmic binding protein-like II"/>
    <property type="match status" value="1"/>
</dbReference>
<organism evidence="2 3">
    <name type="scientific">Paenibacillus curdlanolyticus YK9</name>
    <dbReference type="NCBI Taxonomy" id="717606"/>
    <lineage>
        <taxon>Bacteria</taxon>
        <taxon>Bacillati</taxon>
        <taxon>Bacillota</taxon>
        <taxon>Bacilli</taxon>
        <taxon>Bacillales</taxon>
        <taxon>Paenibacillaceae</taxon>
        <taxon>Paenibacillus</taxon>
    </lineage>
</organism>
<dbReference type="eggNOG" id="COG0715">
    <property type="taxonomic scope" value="Bacteria"/>
</dbReference>
<evidence type="ECO:0000259" key="1">
    <source>
        <dbReference type="Pfam" id="PF12728"/>
    </source>
</evidence>
<dbReference type="EMBL" id="AEDD01000007">
    <property type="protein sequence ID" value="EFM10443.1"/>
    <property type="molecule type" value="Genomic_DNA"/>
</dbReference>
<accession>E0IAN9</accession>
<reference evidence="2 3" key="1">
    <citation type="submission" date="2010-07" db="EMBL/GenBank/DDBJ databases">
        <title>The draft genome of Paenibacillus curdlanolyticus YK9.</title>
        <authorList>
            <consortium name="US DOE Joint Genome Institute (JGI-PGF)"/>
            <person name="Lucas S."/>
            <person name="Copeland A."/>
            <person name="Lapidus A."/>
            <person name="Cheng J.-F."/>
            <person name="Bruce D."/>
            <person name="Goodwin L."/>
            <person name="Pitluck S."/>
            <person name="Land M.L."/>
            <person name="Hauser L."/>
            <person name="Chang Y.-J."/>
            <person name="Jeffries C."/>
            <person name="Anderson I.J."/>
            <person name="Johnson E."/>
            <person name="Loganathan U."/>
            <person name="Mulhopadhyay B."/>
            <person name="Kyrpides N."/>
            <person name="Woyke T.J."/>
        </authorList>
    </citation>
    <scope>NUCLEOTIDE SEQUENCE [LARGE SCALE GENOMIC DNA]</scope>
    <source>
        <strain evidence="2 3">YK9</strain>
    </source>
</reference>
<keyword evidence="3" id="KW-1185">Reference proteome</keyword>
<dbReference type="PANTHER" id="PTHR30024:SF45">
    <property type="entry name" value="ABC TRANSPORTER SUBSTRATE-BINDING PROTEIN"/>
    <property type="match status" value="1"/>
</dbReference>
<gene>
    <name evidence="2" type="ORF">PaecuDRAFT_2879</name>
</gene>
<protein>
    <submittedName>
        <fullName evidence="2">DNA binding domain protein, excisionase family</fullName>
    </submittedName>
</protein>
<dbReference type="STRING" id="717606.PaecuDRAFT_2879"/>